<dbReference type="GO" id="GO:0008097">
    <property type="term" value="F:5S rRNA binding"/>
    <property type="evidence" value="ECO:0007669"/>
    <property type="project" value="InterPro"/>
</dbReference>
<dbReference type="InterPro" id="IPR020056">
    <property type="entry name" value="Rbsml_bL25/Gln-tRNA_synth_N"/>
</dbReference>
<keyword evidence="1" id="KW-0699">rRNA-binding</keyword>
<accession>A0A3B0SVZ4</accession>
<evidence type="ECO:0000259" key="6">
    <source>
        <dbReference type="Pfam" id="PF01386"/>
    </source>
</evidence>
<feature type="domain" description="Large ribosomal subunit protein bL25 L25" evidence="6">
    <location>
        <begin position="10"/>
        <end position="96"/>
    </location>
</feature>
<dbReference type="PANTHER" id="PTHR33284">
    <property type="entry name" value="RIBOSOMAL PROTEIN L25/GLN-TRNA SYNTHETASE, ANTI-CODON-BINDING DOMAIN-CONTAINING PROTEIN"/>
    <property type="match status" value="1"/>
</dbReference>
<dbReference type="HAMAP" id="MF_01334">
    <property type="entry name" value="Ribosomal_bL25_CTC"/>
    <property type="match status" value="1"/>
</dbReference>
<dbReference type="InterPro" id="IPR020057">
    <property type="entry name" value="Ribosomal_bL25_b-dom"/>
</dbReference>
<dbReference type="Pfam" id="PF01386">
    <property type="entry name" value="Ribosomal_L25p"/>
    <property type="match status" value="1"/>
</dbReference>
<evidence type="ECO:0000256" key="4">
    <source>
        <dbReference type="ARBA" id="ARBA00023274"/>
    </source>
</evidence>
<keyword evidence="4" id="KW-0687">Ribonucleoprotein</keyword>
<dbReference type="Gene3D" id="2.170.120.20">
    <property type="entry name" value="Ribosomal protein L25, beta domain"/>
    <property type="match status" value="1"/>
</dbReference>
<proteinExistence type="inferred from homology"/>
<keyword evidence="3 8" id="KW-0689">Ribosomal protein</keyword>
<feature type="region of interest" description="Disordered" evidence="5">
    <location>
        <begin position="190"/>
        <end position="224"/>
    </location>
</feature>
<dbReference type="InterPro" id="IPR037121">
    <property type="entry name" value="Ribosomal_bL25_C"/>
</dbReference>
<evidence type="ECO:0000256" key="3">
    <source>
        <dbReference type="ARBA" id="ARBA00022980"/>
    </source>
</evidence>
<dbReference type="Pfam" id="PF14693">
    <property type="entry name" value="Ribosomal_TL5_C"/>
    <property type="match status" value="1"/>
</dbReference>
<protein>
    <submittedName>
        <fullName evidence="8">LSU ribosomal protein L25p</fullName>
    </submittedName>
</protein>
<reference evidence="8" key="1">
    <citation type="submission" date="2018-06" db="EMBL/GenBank/DDBJ databases">
        <authorList>
            <person name="Zhirakovskaya E."/>
        </authorList>
    </citation>
    <scope>NUCLEOTIDE SEQUENCE</scope>
</reference>
<dbReference type="PANTHER" id="PTHR33284:SF1">
    <property type="entry name" value="RIBOSOMAL PROTEIN L25_GLN-TRNA SYNTHETASE, ANTI-CODON-BINDING DOMAIN-CONTAINING PROTEIN"/>
    <property type="match status" value="1"/>
</dbReference>
<dbReference type="InterPro" id="IPR020930">
    <property type="entry name" value="Ribosomal_uL5_bac-type"/>
</dbReference>
<dbReference type="GO" id="GO:0006412">
    <property type="term" value="P:translation"/>
    <property type="evidence" value="ECO:0007669"/>
    <property type="project" value="InterPro"/>
</dbReference>
<organism evidence="8">
    <name type="scientific">hydrothermal vent metagenome</name>
    <dbReference type="NCBI Taxonomy" id="652676"/>
    <lineage>
        <taxon>unclassified sequences</taxon>
        <taxon>metagenomes</taxon>
        <taxon>ecological metagenomes</taxon>
    </lineage>
</organism>
<dbReference type="CDD" id="cd00495">
    <property type="entry name" value="Ribosomal_L25_TL5_CTC"/>
    <property type="match status" value="1"/>
</dbReference>
<dbReference type="InterPro" id="IPR011035">
    <property type="entry name" value="Ribosomal_bL25/Gln-tRNA_synth"/>
</dbReference>
<evidence type="ECO:0000313" key="8">
    <source>
        <dbReference type="EMBL" id="VAW08173.1"/>
    </source>
</evidence>
<gene>
    <name evidence="8" type="ORF">MNBD_ALPHA05-1452</name>
</gene>
<dbReference type="GO" id="GO:0022625">
    <property type="term" value="C:cytosolic large ribosomal subunit"/>
    <property type="evidence" value="ECO:0007669"/>
    <property type="project" value="TreeGrafter"/>
</dbReference>
<dbReference type="SUPFAM" id="SSF50715">
    <property type="entry name" value="Ribosomal protein L25-like"/>
    <property type="match status" value="1"/>
</dbReference>
<dbReference type="NCBIfam" id="NF004128">
    <property type="entry name" value="PRK05618.1-2"/>
    <property type="match status" value="1"/>
</dbReference>
<feature type="compositionally biased region" description="Acidic residues" evidence="5">
    <location>
        <begin position="197"/>
        <end position="218"/>
    </location>
</feature>
<evidence type="ECO:0000256" key="5">
    <source>
        <dbReference type="SAM" id="MobiDB-lite"/>
    </source>
</evidence>
<dbReference type="GO" id="GO:0003735">
    <property type="term" value="F:structural constituent of ribosome"/>
    <property type="evidence" value="ECO:0007669"/>
    <property type="project" value="InterPro"/>
</dbReference>
<name>A0A3B0SVZ4_9ZZZZ</name>
<evidence type="ECO:0000256" key="1">
    <source>
        <dbReference type="ARBA" id="ARBA00022730"/>
    </source>
</evidence>
<keyword evidence="2" id="KW-0694">RNA-binding</keyword>
<dbReference type="AlphaFoldDB" id="A0A3B0SVZ4"/>
<dbReference type="EMBL" id="UOEH01000644">
    <property type="protein sequence ID" value="VAW08173.1"/>
    <property type="molecule type" value="Genomic_DNA"/>
</dbReference>
<dbReference type="NCBIfam" id="TIGR00731">
    <property type="entry name" value="bL25_bact_ctc"/>
    <property type="match status" value="1"/>
</dbReference>
<dbReference type="InterPro" id="IPR001021">
    <property type="entry name" value="Ribosomal_bL25_long"/>
</dbReference>
<sequence length="224" mass="24312">MADADVFYCEPRKRTGTGGARAVRRDGWVPGVLYGGGEEPTPVRLKLNEINKAYLSGRLRPQLAMIDVPGQDKHQPVIPRDFQIHPVKGMPIHVDFMRVDDNTRIDVEIPVRFAGEEESPGLKRGGVLNIVRHTIHVYAPATAIPEFFEFDISEIDIGDAVHISAVAMPTGVKLVTTDRDFTVATIAAPSAVRSAGEDEEDEAEAEAAEGEEAAAETEEGAKAE</sequence>
<dbReference type="InterPro" id="IPR029751">
    <property type="entry name" value="Ribosomal_L25_dom"/>
</dbReference>
<evidence type="ECO:0000259" key="7">
    <source>
        <dbReference type="Pfam" id="PF14693"/>
    </source>
</evidence>
<evidence type="ECO:0000256" key="2">
    <source>
        <dbReference type="ARBA" id="ARBA00022884"/>
    </source>
</evidence>
<feature type="domain" description="Large ribosomal subunit protein bL25 beta" evidence="7">
    <location>
        <begin position="105"/>
        <end position="189"/>
    </location>
</feature>
<dbReference type="Gene3D" id="2.40.240.10">
    <property type="entry name" value="Ribosomal Protein L25, Chain P"/>
    <property type="match status" value="1"/>
</dbReference>